<proteinExistence type="predicted"/>
<feature type="transmembrane region" description="Helical" evidence="1">
    <location>
        <begin position="12"/>
        <end position="33"/>
    </location>
</feature>
<name>A0A7S1E342_HEMAN</name>
<dbReference type="EMBL" id="HBFX01028276">
    <property type="protein sequence ID" value="CAD8964860.1"/>
    <property type="molecule type" value="Transcribed_RNA"/>
</dbReference>
<gene>
    <name evidence="2" type="ORF">HAND00432_LOCUS17055</name>
</gene>
<protein>
    <submittedName>
        <fullName evidence="2">Uncharacterized protein</fullName>
    </submittedName>
</protein>
<keyword evidence="1" id="KW-1133">Transmembrane helix</keyword>
<keyword evidence="1" id="KW-0472">Membrane</keyword>
<sequence length="120" mass="13762">MQLGGDSSLFSISLSLLFVLFIFLLSLLCSFLHLSSSVALQRHSTLFLLCFISYMRHLPFKRVRSFQVSITFVCFFPIDSNYYNYHDYAPARVARYNLKTARLLSSSGRGVREDFRSLGA</sequence>
<reference evidence="2" key="1">
    <citation type="submission" date="2021-01" db="EMBL/GenBank/DDBJ databases">
        <authorList>
            <person name="Corre E."/>
            <person name="Pelletier E."/>
            <person name="Niang G."/>
            <person name="Scheremetjew M."/>
            <person name="Finn R."/>
            <person name="Kale V."/>
            <person name="Holt S."/>
            <person name="Cochrane G."/>
            <person name="Meng A."/>
            <person name="Brown T."/>
            <person name="Cohen L."/>
        </authorList>
    </citation>
    <scope>NUCLEOTIDE SEQUENCE</scope>
    <source>
        <strain evidence="2">CCMP644</strain>
    </source>
</reference>
<evidence type="ECO:0000313" key="2">
    <source>
        <dbReference type="EMBL" id="CAD8964860.1"/>
    </source>
</evidence>
<evidence type="ECO:0000256" key="1">
    <source>
        <dbReference type="SAM" id="Phobius"/>
    </source>
</evidence>
<organism evidence="2">
    <name type="scientific">Hemiselmis andersenii</name>
    <name type="common">Cryptophyte alga</name>
    <dbReference type="NCBI Taxonomy" id="464988"/>
    <lineage>
        <taxon>Eukaryota</taxon>
        <taxon>Cryptophyceae</taxon>
        <taxon>Cryptomonadales</taxon>
        <taxon>Hemiselmidaceae</taxon>
        <taxon>Hemiselmis</taxon>
    </lineage>
</organism>
<keyword evidence="1" id="KW-0812">Transmembrane</keyword>
<accession>A0A7S1E342</accession>
<dbReference type="AlphaFoldDB" id="A0A7S1E342"/>